<dbReference type="InterPro" id="IPR050904">
    <property type="entry name" value="Adhesion/Biosynth-related"/>
</dbReference>
<feature type="chain" id="PRO_5006135618" description="FAS1 domain-containing protein" evidence="2">
    <location>
        <begin position="20"/>
        <end position="418"/>
    </location>
</feature>
<dbReference type="OrthoDB" id="286301at2759"/>
<dbReference type="STRING" id="78410.A0A0P7BBS4"/>
<dbReference type="EMBL" id="LKCW01000150">
    <property type="protein sequence ID" value="KPM37877.1"/>
    <property type="molecule type" value="Genomic_DNA"/>
</dbReference>
<keyword evidence="2" id="KW-0732">Signal</keyword>
<sequence length="418" mass="44644">MRFSTVLIGLAGMVASVVAMDGDKQDLGTVLSQYKTLTNFTSLIKKYPEILLELPSYDGVTIVAPNDNAFQQIPFTSLKDIWDPKNKDVTVPLIQYHILQGTVNTQQLEAGPTYIRPTLMTDPKFTNVTSGQNILIAKQSDQIVFITGVGNRVILVDNDIPFQGGLIHIVDNLLTPPRGLRETTMTFQVDSFLGGLFETHLMPKLADRENITVFAPSDRSLRYVGGSLDKLSAEELAEVMGYHIVPNQIMASSALTNNTELSTLSKDASGQPKIITVHEFSGGLYVNSAQIQQADLLLANGIMHVISGPLNPDDAVELPVPTVQSQLQVFPVSKLEEVPFTSAIPCTSSCPVTTTSETTPTATPTLAPTPKHKASASATTSSTFTSRSSTGMAAARATVHIAGAAMGIVGLGAGMAML</sequence>
<dbReference type="PROSITE" id="PS50213">
    <property type="entry name" value="FAS1"/>
    <property type="match status" value="2"/>
</dbReference>
<gene>
    <name evidence="4" type="ORF">AK830_g8656</name>
</gene>
<organism evidence="4 5">
    <name type="scientific">Neonectria ditissima</name>
    <dbReference type="NCBI Taxonomy" id="78410"/>
    <lineage>
        <taxon>Eukaryota</taxon>
        <taxon>Fungi</taxon>
        <taxon>Dikarya</taxon>
        <taxon>Ascomycota</taxon>
        <taxon>Pezizomycotina</taxon>
        <taxon>Sordariomycetes</taxon>
        <taxon>Hypocreomycetidae</taxon>
        <taxon>Hypocreales</taxon>
        <taxon>Nectriaceae</taxon>
        <taxon>Neonectria</taxon>
    </lineage>
</organism>
<feature type="domain" description="FAS1" evidence="3">
    <location>
        <begin position="24"/>
        <end position="174"/>
    </location>
</feature>
<dbReference type="InterPro" id="IPR036378">
    <property type="entry name" value="FAS1_dom_sf"/>
</dbReference>
<dbReference type="SMART" id="SM00554">
    <property type="entry name" value="FAS1"/>
    <property type="match status" value="2"/>
</dbReference>
<feature type="signal peptide" evidence="2">
    <location>
        <begin position="1"/>
        <end position="19"/>
    </location>
</feature>
<dbReference type="PANTHER" id="PTHR10900:SF77">
    <property type="entry name" value="FI19380P1"/>
    <property type="match status" value="1"/>
</dbReference>
<feature type="domain" description="FAS1" evidence="3">
    <location>
        <begin position="176"/>
        <end position="310"/>
    </location>
</feature>
<evidence type="ECO:0000259" key="3">
    <source>
        <dbReference type="PROSITE" id="PS50213"/>
    </source>
</evidence>
<comment type="caution">
    <text evidence="4">The sequence shown here is derived from an EMBL/GenBank/DDBJ whole genome shotgun (WGS) entry which is preliminary data.</text>
</comment>
<dbReference type="InterPro" id="IPR000782">
    <property type="entry name" value="FAS1_domain"/>
</dbReference>
<dbReference type="SUPFAM" id="SSF82153">
    <property type="entry name" value="FAS1 domain"/>
    <property type="match status" value="2"/>
</dbReference>
<evidence type="ECO:0000256" key="1">
    <source>
        <dbReference type="SAM" id="MobiDB-lite"/>
    </source>
</evidence>
<evidence type="ECO:0000256" key="2">
    <source>
        <dbReference type="SAM" id="SignalP"/>
    </source>
</evidence>
<proteinExistence type="predicted"/>
<keyword evidence="5" id="KW-1185">Reference proteome</keyword>
<dbReference type="PANTHER" id="PTHR10900">
    <property type="entry name" value="PERIOSTIN-RELATED"/>
    <property type="match status" value="1"/>
</dbReference>
<name>A0A0P7BBS4_9HYPO</name>
<protein>
    <recommendedName>
        <fullName evidence="3">FAS1 domain-containing protein</fullName>
    </recommendedName>
</protein>
<dbReference type="Proteomes" id="UP000050424">
    <property type="component" value="Unassembled WGS sequence"/>
</dbReference>
<evidence type="ECO:0000313" key="5">
    <source>
        <dbReference type="Proteomes" id="UP000050424"/>
    </source>
</evidence>
<dbReference type="Gene3D" id="2.30.180.10">
    <property type="entry name" value="FAS1 domain"/>
    <property type="match status" value="2"/>
</dbReference>
<dbReference type="AlphaFoldDB" id="A0A0P7BBS4"/>
<reference evidence="4 5" key="1">
    <citation type="submission" date="2015-09" db="EMBL/GenBank/DDBJ databases">
        <title>Draft genome of a European isolate of the apple canker pathogen Neonectria ditissima.</title>
        <authorList>
            <person name="Gomez-Cortecero A."/>
            <person name="Harrison R.J."/>
            <person name="Armitage A.D."/>
        </authorList>
    </citation>
    <scope>NUCLEOTIDE SEQUENCE [LARGE SCALE GENOMIC DNA]</scope>
    <source>
        <strain evidence="4 5">R09/05</strain>
    </source>
</reference>
<dbReference type="Pfam" id="PF02469">
    <property type="entry name" value="Fasciclin"/>
    <property type="match status" value="2"/>
</dbReference>
<evidence type="ECO:0000313" key="4">
    <source>
        <dbReference type="EMBL" id="KPM37877.1"/>
    </source>
</evidence>
<feature type="region of interest" description="Disordered" evidence="1">
    <location>
        <begin position="351"/>
        <end position="388"/>
    </location>
</feature>
<accession>A0A0P7BBS4</accession>